<feature type="non-terminal residue" evidence="2">
    <location>
        <position position="1"/>
    </location>
</feature>
<evidence type="ECO:0000256" key="1">
    <source>
        <dbReference type="SAM" id="MobiDB-lite"/>
    </source>
</evidence>
<keyword evidence="3" id="KW-1185">Reference proteome</keyword>
<evidence type="ECO:0000313" key="2">
    <source>
        <dbReference type="EMBL" id="CAA0843038.1"/>
    </source>
</evidence>
<feature type="non-terminal residue" evidence="2">
    <location>
        <position position="125"/>
    </location>
</feature>
<reference evidence="2" key="1">
    <citation type="submission" date="2019-12" db="EMBL/GenBank/DDBJ databases">
        <authorList>
            <person name="Scholes J."/>
        </authorList>
    </citation>
    <scope>NUCLEOTIDE SEQUENCE</scope>
</reference>
<accession>A0A9N7P1W0</accession>
<protein>
    <submittedName>
        <fullName evidence="2">Uncharacterized protein</fullName>
    </submittedName>
</protein>
<organism evidence="2 3">
    <name type="scientific">Striga hermonthica</name>
    <name type="common">Purple witchweed</name>
    <name type="synonym">Buchnera hermonthica</name>
    <dbReference type="NCBI Taxonomy" id="68872"/>
    <lineage>
        <taxon>Eukaryota</taxon>
        <taxon>Viridiplantae</taxon>
        <taxon>Streptophyta</taxon>
        <taxon>Embryophyta</taxon>
        <taxon>Tracheophyta</taxon>
        <taxon>Spermatophyta</taxon>
        <taxon>Magnoliopsida</taxon>
        <taxon>eudicotyledons</taxon>
        <taxon>Gunneridae</taxon>
        <taxon>Pentapetalae</taxon>
        <taxon>asterids</taxon>
        <taxon>lamiids</taxon>
        <taxon>Lamiales</taxon>
        <taxon>Orobanchaceae</taxon>
        <taxon>Buchnereae</taxon>
        <taxon>Striga</taxon>
    </lineage>
</organism>
<proteinExistence type="predicted"/>
<comment type="caution">
    <text evidence="2">The sequence shown here is derived from an EMBL/GenBank/DDBJ whole genome shotgun (WGS) entry which is preliminary data.</text>
</comment>
<name>A0A9N7P1W0_STRHE</name>
<dbReference type="EMBL" id="CACSLK010034598">
    <property type="protein sequence ID" value="CAA0843038.1"/>
    <property type="molecule type" value="Genomic_DNA"/>
</dbReference>
<dbReference type="AlphaFoldDB" id="A0A9N7P1W0"/>
<feature type="compositionally biased region" description="Polar residues" evidence="1">
    <location>
        <begin position="21"/>
        <end position="30"/>
    </location>
</feature>
<dbReference type="Proteomes" id="UP001153555">
    <property type="component" value="Unassembled WGS sequence"/>
</dbReference>
<evidence type="ECO:0000313" key="3">
    <source>
        <dbReference type="Proteomes" id="UP001153555"/>
    </source>
</evidence>
<sequence length="125" mass="13608">KIVASAITEPTKKRQRVRPTTAGTSASQRLLSPGHLSDANLLKKIVPGSRKRQWPSEVENPTPKAGIGLAQASTSTIPQPPAFSTHLDPLAQSAYLVSTFSSNETDRWGEDNKLRAEYCVKRLAE</sequence>
<feature type="region of interest" description="Disordered" evidence="1">
    <location>
        <begin position="47"/>
        <end position="67"/>
    </location>
</feature>
<feature type="region of interest" description="Disordered" evidence="1">
    <location>
        <begin position="1"/>
        <end position="34"/>
    </location>
</feature>
<gene>
    <name evidence="2" type="ORF">SHERM_08892</name>
</gene>